<dbReference type="EMBL" id="KT290268">
    <property type="protein sequence ID" value="AKU62198.1"/>
    <property type="molecule type" value="Genomic_DNA"/>
</dbReference>
<sequence length="111" mass="12185">MKNFVEKKVKYALGVFQLIVALGLIEVYTSMPVLADVESTVRGVEEGFGDQLRKFANPALGIAVLIYGGARFLGMDVAQWAKKWVFGAFIGAAIIVNFTWIKDTVWGWIGG</sequence>
<reference evidence="2" key="1">
    <citation type="journal article" date="2015" name="Nature">
        <title>Bacteriocin production augments niche competition by enterococci in the mammalian gastrointestinal tract.</title>
        <authorList>
            <person name="Kommineni S."/>
            <person name="Bretl D.J."/>
            <person name="Lam V."/>
            <person name="Chakraborty R."/>
            <person name="Hayward M."/>
            <person name="Simpson P."/>
            <person name="Cao Y."/>
            <person name="Bousounis P."/>
            <person name="Kristich C.J."/>
            <person name="Salzman N.H."/>
        </authorList>
    </citation>
    <scope>NUCLEOTIDE SEQUENCE</scope>
    <source>
        <strain evidence="2">CK135</strain>
        <plasmid evidence="2">pPD1</plasmid>
    </source>
</reference>
<keyword evidence="2" id="KW-0614">Plasmid</keyword>
<dbReference type="EMBL" id="CP119161">
    <property type="protein sequence ID" value="WEH24182.1"/>
    <property type="molecule type" value="Genomic_DNA"/>
</dbReference>
<feature type="transmembrane region" description="Helical" evidence="1">
    <location>
        <begin position="55"/>
        <end position="72"/>
    </location>
</feature>
<evidence type="ECO:0000313" key="2">
    <source>
        <dbReference type="EMBL" id="AKU62198.1"/>
    </source>
</evidence>
<keyword evidence="1" id="KW-1133">Transmembrane helix</keyword>
<reference evidence="3 4" key="2">
    <citation type="submission" date="2023-02" db="EMBL/GenBank/DDBJ databases">
        <title>Results of the 2020 Genomic Proficiency Test for the network of European Union Reference Laboratory for Antimicrobial Resistance assessing whole genome sequencing capacities.</title>
        <authorList>
            <person name="Hoffmann M."/>
            <person name="Luo Y."/>
            <person name="Sorensen L.H."/>
            <person name="Pedersen S.K."/>
            <person name="Hendriksen R.S."/>
        </authorList>
    </citation>
    <scope>NUCLEOTIDE SEQUENCE [LARGE SCALE GENOMIC DNA]</scope>
    <source>
        <strain evidence="3 4">GENOMIC22-006</strain>
        <plasmid evidence="3 4">pCFSAN126951_02</plasmid>
    </source>
</reference>
<dbReference type="AlphaFoldDB" id="A0A0N7DJ65"/>
<dbReference type="Proteomes" id="UP001221642">
    <property type="component" value="Plasmid pCFSAN126951_02"/>
</dbReference>
<evidence type="ECO:0000256" key="1">
    <source>
        <dbReference type="SAM" id="Phobius"/>
    </source>
</evidence>
<name>A0A0N7DJ65_ENTFL</name>
<keyword evidence="1" id="KW-0472">Membrane</keyword>
<accession>A0A0N7DJ65</accession>
<feature type="transmembrane region" description="Helical" evidence="1">
    <location>
        <begin position="12"/>
        <end position="35"/>
    </location>
</feature>
<geneLocation type="plasmid" evidence="2">
    <name>pPD1</name>
</geneLocation>
<feature type="transmembrane region" description="Helical" evidence="1">
    <location>
        <begin position="84"/>
        <end position="101"/>
    </location>
</feature>
<organism evidence="2">
    <name type="scientific">Enterococcus faecalis</name>
    <name type="common">Streptococcus faecalis</name>
    <dbReference type="NCBI Taxonomy" id="1351"/>
    <lineage>
        <taxon>Bacteria</taxon>
        <taxon>Bacillati</taxon>
        <taxon>Bacillota</taxon>
        <taxon>Bacilli</taxon>
        <taxon>Lactobacillales</taxon>
        <taxon>Enterococcaceae</taxon>
        <taxon>Enterococcus</taxon>
    </lineage>
</organism>
<keyword evidence="1" id="KW-0812">Transmembrane</keyword>
<proteinExistence type="predicted"/>
<evidence type="ECO:0000313" key="3">
    <source>
        <dbReference type="EMBL" id="WEH24182.1"/>
    </source>
</evidence>
<protein>
    <submittedName>
        <fullName evidence="2">Ppd28</fullName>
    </submittedName>
</protein>
<dbReference type="RefSeq" id="WP_010730177.1">
    <property type="nucleotide sequence ID" value="NZ_CP091907.1"/>
</dbReference>
<evidence type="ECO:0000313" key="4">
    <source>
        <dbReference type="Proteomes" id="UP001221642"/>
    </source>
</evidence>
<geneLocation type="plasmid" evidence="3 4">
    <name>pCFSAN126951_02</name>
</geneLocation>
<gene>
    <name evidence="2" type="primary">ppd28</name>
    <name evidence="3" type="ORF">P0D81_16460</name>
</gene>